<gene>
    <name evidence="2" type="primary">Vigan.07G245300</name>
    <name evidence="2" type="ORF">VIGAN_07245300</name>
</gene>
<dbReference type="Proteomes" id="UP000291084">
    <property type="component" value="Chromosome 7"/>
</dbReference>
<proteinExistence type="predicted"/>
<name>A0A0S3SKW5_PHAAN</name>
<dbReference type="AlphaFoldDB" id="A0A0S3SKW5"/>
<feature type="region of interest" description="Disordered" evidence="1">
    <location>
        <begin position="1"/>
        <end position="56"/>
    </location>
</feature>
<evidence type="ECO:0000256" key="1">
    <source>
        <dbReference type="SAM" id="MobiDB-lite"/>
    </source>
</evidence>
<evidence type="ECO:0000313" key="2">
    <source>
        <dbReference type="EMBL" id="BAT93485.1"/>
    </source>
</evidence>
<accession>A0A0S3SKW5</accession>
<keyword evidence="3" id="KW-1185">Reference proteome</keyword>
<feature type="compositionally biased region" description="Basic and acidic residues" evidence="1">
    <location>
        <begin position="1"/>
        <end position="11"/>
    </location>
</feature>
<evidence type="ECO:0000313" key="3">
    <source>
        <dbReference type="Proteomes" id="UP000291084"/>
    </source>
</evidence>
<reference evidence="2 3" key="1">
    <citation type="journal article" date="2015" name="Sci. Rep.">
        <title>The power of single molecule real-time sequencing technology in the de novo assembly of a eukaryotic genome.</title>
        <authorList>
            <person name="Sakai H."/>
            <person name="Naito K."/>
            <person name="Ogiso-Tanaka E."/>
            <person name="Takahashi Y."/>
            <person name="Iseki K."/>
            <person name="Muto C."/>
            <person name="Satou K."/>
            <person name="Teruya K."/>
            <person name="Shiroma A."/>
            <person name="Shimoji M."/>
            <person name="Hirano T."/>
            <person name="Itoh T."/>
            <person name="Kaga A."/>
            <person name="Tomooka N."/>
        </authorList>
    </citation>
    <scope>NUCLEOTIDE SEQUENCE [LARGE SCALE GENOMIC DNA]</scope>
    <source>
        <strain evidence="3">cv. Shumari</strain>
    </source>
</reference>
<feature type="non-terminal residue" evidence="2">
    <location>
        <position position="1"/>
    </location>
</feature>
<organism evidence="2 3">
    <name type="scientific">Vigna angularis var. angularis</name>
    <dbReference type="NCBI Taxonomy" id="157739"/>
    <lineage>
        <taxon>Eukaryota</taxon>
        <taxon>Viridiplantae</taxon>
        <taxon>Streptophyta</taxon>
        <taxon>Embryophyta</taxon>
        <taxon>Tracheophyta</taxon>
        <taxon>Spermatophyta</taxon>
        <taxon>Magnoliopsida</taxon>
        <taxon>eudicotyledons</taxon>
        <taxon>Gunneridae</taxon>
        <taxon>Pentapetalae</taxon>
        <taxon>rosids</taxon>
        <taxon>fabids</taxon>
        <taxon>Fabales</taxon>
        <taxon>Fabaceae</taxon>
        <taxon>Papilionoideae</taxon>
        <taxon>50 kb inversion clade</taxon>
        <taxon>NPAAA clade</taxon>
        <taxon>indigoferoid/millettioid clade</taxon>
        <taxon>Phaseoleae</taxon>
        <taxon>Vigna</taxon>
    </lineage>
</organism>
<protein>
    <submittedName>
        <fullName evidence="2">Uncharacterized protein</fullName>
    </submittedName>
</protein>
<sequence length="69" mass="7625">DGRSSRLDGAEKLTALPEEEHHVQRAPNSVQQPSHGDNSGPRASRPGPVSRAHGIDLYWKKEHINSLIH</sequence>
<feature type="compositionally biased region" description="Polar residues" evidence="1">
    <location>
        <begin position="26"/>
        <end position="37"/>
    </location>
</feature>
<dbReference type="EMBL" id="AP015040">
    <property type="protein sequence ID" value="BAT93485.1"/>
    <property type="molecule type" value="Genomic_DNA"/>
</dbReference>